<name>A0A5K1V7Y8_ENTHI</name>
<evidence type="ECO:0000313" key="2">
    <source>
        <dbReference type="Proteomes" id="UP000078387"/>
    </source>
</evidence>
<protein>
    <submittedName>
        <fullName evidence="1">Uncharacterized protein</fullName>
    </submittedName>
</protein>
<reference evidence="1 2" key="1">
    <citation type="submission" date="2016-05" db="EMBL/GenBank/DDBJ databases">
        <title>First whole genome sequencing of Entamoeba histolytica HM1:IMSS-clone-6.</title>
        <authorList>
            <person name="Mukherjee Avik.K."/>
            <person name="Izumyama S."/>
            <person name="Nakada-Tsukui K."/>
            <person name="Nozaki T."/>
        </authorList>
    </citation>
    <scope>NUCLEOTIDE SEQUENCE [LARGE SCALE GENOMIC DNA]</scope>
    <source>
        <strain evidence="1 2">HM1:IMSS clone 6</strain>
    </source>
</reference>
<comment type="caution">
    <text evidence="1">The sequence shown here is derived from an EMBL/GenBank/DDBJ whole genome shotgun (WGS) entry which is preliminary data.</text>
</comment>
<proteinExistence type="predicted"/>
<gene>
    <name evidence="1" type="ORF">CL6EHI_200830</name>
</gene>
<dbReference type="VEuPathDB" id="AmoebaDB:EHI_200830"/>
<dbReference type="OMA" id="DNVYFVW"/>
<dbReference type="VEuPathDB" id="AmoebaDB:KM1_089630"/>
<dbReference type="VEuPathDB" id="AmoebaDB:EHI5A_059910"/>
<accession>A0A5K1V7Y8</accession>
<dbReference type="VEuPathDB" id="AmoebaDB:EHI8A_044260"/>
<dbReference type="EMBL" id="BDEQ01000001">
    <property type="protein sequence ID" value="GAT96055.1"/>
    <property type="molecule type" value="Genomic_DNA"/>
</dbReference>
<evidence type="ECO:0000313" key="1">
    <source>
        <dbReference type="EMBL" id="GAT96055.1"/>
    </source>
</evidence>
<sequence length="367" mass="42613">MDVEGIIFDQCTLSLDESDLKIKKMMRLNTEDRSLIKCLKLINTGLVGLNKFKISICPQILQHFKEAYKSLLLLPETSFSTQQIITTTLLIRINELKIINKVVAQLKRGEIPIVFIDKIDQEIIRLQELNTEILQFHIKQVLSELILIRSVITIAKAVSIFDINLLHSTMKDVDTTRMNIISTITEIFCGDPIKVKQMLNTFYSFEWNNFINKCLDLCIRRGDILLGPPNLQLFKSLELFESFRLRWKGNFIILHSISSLININNTLKCFIDNSYGNPSHPISLIYPESFIDEYEYWIPSILATIVSASDFSSYLVEEERKELRSFIIVKCDNVYFIWCGHFITQQIDVIAAQFDEMIKQLYYLSDL</sequence>
<dbReference type="VEuPathDB" id="AmoebaDB:EHI7A_045270"/>
<dbReference type="Proteomes" id="UP000078387">
    <property type="component" value="Unassembled WGS sequence"/>
</dbReference>
<organism evidence="1 2">
    <name type="scientific">Entamoeba histolytica</name>
    <dbReference type="NCBI Taxonomy" id="5759"/>
    <lineage>
        <taxon>Eukaryota</taxon>
        <taxon>Amoebozoa</taxon>
        <taxon>Evosea</taxon>
        <taxon>Archamoebae</taxon>
        <taxon>Mastigamoebida</taxon>
        <taxon>Entamoebidae</taxon>
        <taxon>Entamoeba</taxon>
    </lineage>
</organism>
<dbReference type="AlphaFoldDB" id="A0A5K1V7Y8"/>